<accession>A0A1V3IID4</accession>
<proteinExistence type="predicted"/>
<dbReference type="EMBL" id="MLHJ01000094">
    <property type="protein sequence ID" value="OOF41012.1"/>
    <property type="molecule type" value="Genomic_DNA"/>
</dbReference>
<dbReference type="SUPFAM" id="SSF47598">
    <property type="entry name" value="Ribbon-helix-helix"/>
    <property type="match status" value="1"/>
</dbReference>
<dbReference type="Proteomes" id="UP000189433">
    <property type="component" value="Unassembled WGS sequence"/>
</dbReference>
<comment type="caution">
    <text evidence="1">The sequence shown here is derived from an EMBL/GenBank/DDBJ whole genome shotgun (WGS) entry which is preliminary data.</text>
</comment>
<protein>
    <recommendedName>
        <fullName evidence="3">Chromosome partitioning protein ParB</fullName>
    </recommendedName>
</protein>
<evidence type="ECO:0000313" key="1">
    <source>
        <dbReference type="EMBL" id="OOF41012.1"/>
    </source>
</evidence>
<dbReference type="GO" id="GO:0006355">
    <property type="term" value="P:regulation of DNA-templated transcription"/>
    <property type="evidence" value="ECO:0007669"/>
    <property type="project" value="InterPro"/>
</dbReference>
<dbReference type="InterPro" id="IPR010985">
    <property type="entry name" value="Ribbon_hlx_hlx"/>
</dbReference>
<dbReference type="AlphaFoldDB" id="A0A1V3IID4"/>
<keyword evidence="2" id="KW-1185">Reference proteome</keyword>
<reference evidence="1 2" key="1">
    <citation type="submission" date="2016-10" db="EMBL/GenBank/DDBJ databases">
        <title>Rodentibacter gen. nov. and new species.</title>
        <authorList>
            <person name="Christensen H."/>
        </authorList>
    </citation>
    <scope>NUCLEOTIDE SEQUENCE [LARGE SCALE GENOMIC DNA]</scope>
    <source>
        <strain evidence="1 2">CCUG17206</strain>
    </source>
</reference>
<sequence length="76" mass="8910">MSKTKLTKGLSLGSIEKEAMPELKADLEKTSEKRTTLYLDENVYRAIKRYAFMQEIKLKDYINDILRKDLRDKGLL</sequence>
<evidence type="ECO:0008006" key="3">
    <source>
        <dbReference type="Google" id="ProtNLM"/>
    </source>
</evidence>
<dbReference type="RefSeq" id="WP_077417431.1">
    <property type="nucleotide sequence ID" value="NZ_MLHJ01000094.1"/>
</dbReference>
<dbReference type="STRING" id="1908260.BKK50_08965"/>
<name>A0A1V3IID4_9PAST</name>
<evidence type="ECO:0000313" key="2">
    <source>
        <dbReference type="Proteomes" id="UP000189433"/>
    </source>
</evidence>
<organism evidence="1 2">
    <name type="scientific">Rodentibacter rarus</name>
    <dbReference type="NCBI Taxonomy" id="1908260"/>
    <lineage>
        <taxon>Bacteria</taxon>
        <taxon>Pseudomonadati</taxon>
        <taxon>Pseudomonadota</taxon>
        <taxon>Gammaproteobacteria</taxon>
        <taxon>Pasteurellales</taxon>
        <taxon>Pasteurellaceae</taxon>
        <taxon>Rodentibacter</taxon>
    </lineage>
</organism>
<gene>
    <name evidence="1" type="ORF">BKK50_08965</name>
</gene>